<organism evidence="1">
    <name type="scientific">uncultured delta proteobacterium</name>
    <dbReference type="NCBI Taxonomy" id="34034"/>
    <lineage>
        <taxon>Bacteria</taxon>
        <taxon>Deltaproteobacteria</taxon>
        <taxon>environmental samples</taxon>
    </lineage>
</organism>
<dbReference type="InterPro" id="IPR009609">
    <property type="entry name" value="Phosphonate_metab_PhnG"/>
</dbReference>
<accession>A0A212K6S3</accession>
<name>A0A212K6S3_9DELT</name>
<dbReference type="AlphaFoldDB" id="A0A212K6S3"/>
<dbReference type="GO" id="GO:0019634">
    <property type="term" value="P:organic phosphonate metabolic process"/>
    <property type="evidence" value="ECO:0007669"/>
    <property type="project" value="InterPro"/>
</dbReference>
<proteinExistence type="predicted"/>
<dbReference type="Pfam" id="PF06754">
    <property type="entry name" value="PhnG"/>
    <property type="match status" value="1"/>
</dbReference>
<dbReference type="EMBL" id="FLUQ01000003">
    <property type="protein sequence ID" value="SBW07328.1"/>
    <property type="molecule type" value="Genomic_DNA"/>
</dbReference>
<evidence type="ECO:0000313" key="1">
    <source>
        <dbReference type="EMBL" id="SBW07328.1"/>
    </source>
</evidence>
<dbReference type="NCBIfam" id="TIGR03293">
    <property type="entry name" value="PhnG_redo"/>
    <property type="match status" value="1"/>
</dbReference>
<protein>
    <submittedName>
        <fullName evidence="1">PhnG protein</fullName>
    </submittedName>
</protein>
<sequence>MDSHPQAPAGTPGQDRQRWMRAFALGEESFLEKGLARLAAYPAYSFLRKPEAGMLMLEGKAGNAGQRFNLGEMLVTRCAVRMASADGVVSGHAYVAGNRPRHAEMAAVLDALMQQPAYAERLEAELVAPLAAAREQARRKTAAETAKTRVDFFTMVRGEDA</sequence>
<gene>
    <name evidence="1" type="ORF">KL86DPRO_30036</name>
</gene>
<dbReference type="GO" id="GO:0015716">
    <property type="term" value="P:organic phosphonate transport"/>
    <property type="evidence" value="ECO:0007669"/>
    <property type="project" value="InterPro"/>
</dbReference>
<reference evidence="1" key="1">
    <citation type="submission" date="2016-04" db="EMBL/GenBank/DDBJ databases">
        <authorList>
            <person name="Evans L.H."/>
            <person name="Alamgir A."/>
            <person name="Owens N."/>
            <person name="Weber N.D."/>
            <person name="Virtaneva K."/>
            <person name="Barbian K."/>
            <person name="Babar A."/>
            <person name="Rosenke K."/>
        </authorList>
    </citation>
    <scope>NUCLEOTIDE SEQUENCE</scope>
    <source>
        <strain evidence="1">86</strain>
    </source>
</reference>